<keyword evidence="1" id="KW-1133">Transmembrane helix</keyword>
<feature type="transmembrane region" description="Helical" evidence="1">
    <location>
        <begin position="13"/>
        <end position="36"/>
    </location>
</feature>
<dbReference type="EMBL" id="JTHE03000079">
    <property type="protein sequence ID" value="MCM1983898.1"/>
    <property type="molecule type" value="Genomic_DNA"/>
</dbReference>
<sequence length="127" mass="14177">MAKRILPLLGLEFWLPLPLIGAGFWLGSAGLSHWVMGQPARDPERLSTQVQPPITLSLSLTITSLDAEIDRDSGRTEVTVQTSGSALQELEFEYPLVEFTEIEAAIAHELHLSLPTIRRLIRYRIDS</sequence>
<comment type="caution">
    <text evidence="2">The sequence shown here is derived from an EMBL/GenBank/DDBJ whole genome shotgun (WGS) entry which is preliminary data.</text>
</comment>
<keyword evidence="1" id="KW-0812">Transmembrane</keyword>
<keyword evidence="3" id="KW-1185">Reference proteome</keyword>
<dbReference type="Proteomes" id="UP000031561">
    <property type="component" value="Unassembled WGS sequence"/>
</dbReference>
<reference evidence="2 3" key="1">
    <citation type="journal article" date="2015" name="Genome Announc.">
        <title>Draft Genome Sequence of Filamentous Marine Cyanobacterium Lyngbya confervoides Strain BDU141951.</title>
        <authorList>
            <person name="Chandrababunaidu M.M."/>
            <person name="Sen D."/>
            <person name="Tripathy S."/>
        </authorList>
    </citation>
    <scope>NUCLEOTIDE SEQUENCE [LARGE SCALE GENOMIC DNA]</scope>
    <source>
        <strain evidence="2 3">BDU141951</strain>
    </source>
</reference>
<organism evidence="2 3">
    <name type="scientific">Lyngbya confervoides BDU141951</name>
    <dbReference type="NCBI Taxonomy" id="1574623"/>
    <lineage>
        <taxon>Bacteria</taxon>
        <taxon>Bacillati</taxon>
        <taxon>Cyanobacteriota</taxon>
        <taxon>Cyanophyceae</taxon>
        <taxon>Oscillatoriophycideae</taxon>
        <taxon>Oscillatoriales</taxon>
        <taxon>Microcoleaceae</taxon>
        <taxon>Lyngbya</taxon>
    </lineage>
</organism>
<dbReference type="AlphaFoldDB" id="A0ABD4T5D7"/>
<keyword evidence="1" id="KW-0472">Membrane</keyword>
<evidence type="ECO:0000313" key="3">
    <source>
        <dbReference type="Proteomes" id="UP000031561"/>
    </source>
</evidence>
<evidence type="ECO:0000256" key="1">
    <source>
        <dbReference type="SAM" id="Phobius"/>
    </source>
</evidence>
<name>A0ABD4T5D7_9CYAN</name>
<proteinExistence type="predicted"/>
<accession>A0ABD4T5D7</accession>
<protein>
    <submittedName>
        <fullName evidence="2">Uncharacterized protein</fullName>
    </submittedName>
</protein>
<gene>
    <name evidence="2" type="ORF">QQ91_0013835</name>
</gene>
<dbReference type="RefSeq" id="WP_166275552.1">
    <property type="nucleotide sequence ID" value="NZ_JTHE03000079.1"/>
</dbReference>
<evidence type="ECO:0000313" key="2">
    <source>
        <dbReference type="EMBL" id="MCM1983898.1"/>
    </source>
</evidence>